<keyword evidence="4" id="KW-1185">Reference proteome</keyword>
<dbReference type="SUPFAM" id="SSF56112">
    <property type="entry name" value="Protein kinase-like (PK-like)"/>
    <property type="match status" value="1"/>
</dbReference>
<evidence type="ECO:0000256" key="1">
    <source>
        <dbReference type="ARBA" id="ARBA00022729"/>
    </source>
</evidence>
<evidence type="ECO:0000313" key="4">
    <source>
        <dbReference type="Proteomes" id="UP000554482"/>
    </source>
</evidence>
<dbReference type="Pfam" id="PF00069">
    <property type="entry name" value="Pkinase"/>
    <property type="match status" value="1"/>
</dbReference>
<protein>
    <submittedName>
        <fullName evidence="3">G-type lectin S-receptor-like serine/threonine-protein kinase LECRK2</fullName>
    </submittedName>
</protein>
<dbReference type="PROSITE" id="PS50011">
    <property type="entry name" value="PROTEIN_KINASE_DOM"/>
    <property type="match status" value="1"/>
</dbReference>
<keyword evidence="3" id="KW-0418">Kinase</keyword>
<evidence type="ECO:0000259" key="2">
    <source>
        <dbReference type="PROSITE" id="PS50011"/>
    </source>
</evidence>
<dbReference type="OrthoDB" id="684301at2759"/>
<organism evidence="3 4">
    <name type="scientific">Thalictrum thalictroides</name>
    <name type="common">Rue-anemone</name>
    <name type="synonym">Anemone thalictroides</name>
    <dbReference type="NCBI Taxonomy" id="46969"/>
    <lineage>
        <taxon>Eukaryota</taxon>
        <taxon>Viridiplantae</taxon>
        <taxon>Streptophyta</taxon>
        <taxon>Embryophyta</taxon>
        <taxon>Tracheophyta</taxon>
        <taxon>Spermatophyta</taxon>
        <taxon>Magnoliopsida</taxon>
        <taxon>Ranunculales</taxon>
        <taxon>Ranunculaceae</taxon>
        <taxon>Thalictroideae</taxon>
        <taxon>Thalictrum</taxon>
    </lineage>
</organism>
<dbReference type="EMBL" id="JABWDY010008459">
    <property type="protein sequence ID" value="KAF5202189.1"/>
    <property type="molecule type" value="Genomic_DNA"/>
</dbReference>
<keyword evidence="3" id="KW-0675">Receptor</keyword>
<reference evidence="3 4" key="1">
    <citation type="submission" date="2020-06" db="EMBL/GenBank/DDBJ databases">
        <title>Transcriptomic and genomic resources for Thalictrum thalictroides and T. hernandezii: Facilitating candidate gene discovery in an emerging model plant lineage.</title>
        <authorList>
            <person name="Arias T."/>
            <person name="Riano-Pachon D.M."/>
            <person name="Di Stilio V.S."/>
        </authorList>
    </citation>
    <scope>NUCLEOTIDE SEQUENCE [LARGE SCALE GENOMIC DNA]</scope>
    <source>
        <strain evidence="4">cv. WT478/WT964</strain>
        <tissue evidence="3">Leaves</tissue>
    </source>
</reference>
<dbReference type="Proteomes" id="UP000554482">
    <property type="component" value="Unassembled WGS sequence"/>
</dbReference>
<accession>A0A7J6WXL0</accession>
<evidence type="ECO:0000313" key="3">
    <source>
        <dbReference type="EMBL" id="KAF5202189.1"/>
    </source>
</evidence>
<dbReference type="GO" id="GO:0030246">
    <property type="term" value="F:carbohydrate binding"/>
    <property type="evidence" value="ECO:0007669"/>
    <property type="project" value="UniProtKB-KW"/>
</dbReference>
<dbReference type="PROSITE" id="PS00108">
    <property type="entry name" value="PROTEIN_KINASE_ST"/>
    <property type="match status" value="1"/>
</dbReference>
<dbReference type="InterPro" id="IPR011009">
    <property type="entry name" value="Kinase-like_dom_sf"/>
</dbReference>
<sequence>MATLRLYLWKIYKQENFVLNNAKTMHNLQGCGDIKRNVMKSKIESLMIEEGSENDFCRMMILFMSATIYFPNSNNSIGKSFVAHLQNLENMRKLGWTNLIYSELLKRVKIKKENPLYCACVIPLIERITMGRIFHNILVKVHGFCFDDDIKALVYEYMENVFLENIMYKNLYSEDWACTRIYIVKIGQSYMIIVLGIERGLAYLHHDCSEQIIHHDVKAANVLLDRTFVLRLQILGFLTL</sequence>
<dbReference type="GO" id="GO:0005524">
    <property type="term" value="F:ATP binding"/>
    <property type="evidence" value="ECO:0007669"/>
    <property type="project" value="InterPro"/>
</dbReference>
<dbReference type="InterPro" id="IPR051343">
    <property type="entry name" value="G-type_lectin_kinases/EP1-like"/>
</dbReference>
<keyword evidence="3" id="KW-0430">Lectin</keyword>
<comment type="caution">
    <text evidence="3">The sequence shown here is derived from an EMBL/GenBank/DDBJ whole genome shotgun (WGS) entry which is preliminary data.</text>
</comment>
<dbReference type="InterPro" id="IPR000719">
    <property type="entry name" value="Prot_kinase_dom"/>
</dbReference>
<dbReference type="InterPro" id="IPR008271">
    <property type="entry name" value="Ser/Thr_kinase_AS"/>
</dbReference>
<name>A0A7J6WXL0_THATH</name>
<gene>
    <name evidence="3" type="ORF">FRX31_008222</name>
</gene>
<dbReference type="Gene3D" id="1.10.510.10">
    <property type="entry name" value="Transferase(Phosphotransferase) domain 1"/>
    <property type="match status" value="1"/>
</dbReference>
<dbReference type="PANTHER" id="PTHR47976">
    <property type="entry name" value="G-TYPE LECTIN S-RECEPTOR-LIKE SERINE/THREONINE-PROTEIN KINASE SD2-5"/>
    <property type="match status" value="1"/>
</dbReference>
<proteinExistence type="predicted"/>
<dbReference type="GO" id="GO:0004672">
    <property type="term" value="F:protein kinase activity"/>
    <property type="evidence" value="ECO:0007669"/>
    <property type="project" value="InterPro"/>
</dbReference>
<keyword evidence="3" id="KW-0808">Transferase</keyword>
<keyword evidence="1" id="KW-0732">Signal</keyword>
<dbReference type="PANTHER" id="PTHR47976:SF115">
    <property type="entry name" value="RECEPTOR-LIKE SERINE_THREONINE-PROTEIN KINASE"/>
    <property type="match status" value="1"/>
</dbReference>
<feature type="domain" description="Protein kinase" evidence="2">
    <location>
        <begin position="71"/>
        <end position="240"/>
    </location>
</feature>
<dbReference type="AlphaFoldDB" id="A0A7J6WXL0"/>